<dbReference type="STRING" id="988480.A0A075AYM7"/>
<dbReference type="Pfam" id="PF06733">
    <property type="entry name" value="DEAD_2"/>
    <property type="match status" value="1"/>
</dbReference>
<dbReference type="Proteomes" id="UP000030755">
    <property type="component" value="Unassembled WGS sequence"/>
</dbReference>
<dbReference type="InterPro" id="IPR013020">
    <property type="entry name" value="Rad3/Chl1-like"/>
</dbReference>
<dbReference type="OMA" id="EYCPFYA"/>
<evidence type="ECO:0000256" key="17">
    <source>
        <dbReference type="ARBA" id="ARBA00044969"/>
    </source>
</evidence>
<dbReference type="PANTHER" id="PTHR11472">
    <property type="entry name" value="DNA REPAIR DEAD HELICASE RAD3/XP-D SUBFAMILY MEMBER"/>
    <property type="match status" value="1"/>
</dbReference>
<reference evidence="24" key="2">
    <citation type="journal article" date="2018" name="Nat. Microbiol.">
        <title>Leveraging single-cell genomics to expand the fungal tree of life.</title>
        <authorList>
            <person name="Ahrendt S.R."/>
            <person name="Quandt C.A."/>
            <person name="Ciobanu D."/>
            <person name="Clum A."/>
            <person name="Salamov A."/>
            <person name="Andreopoulos B."/>
            <person name="Cheng J.F."/>
            <person name="Woyke T."/>
            <person name="Pelin A."/>
            <person name="Henrissat B."/>
            <person name="Reynolds N.K."/>
            <person name="Benny G.L."/>
            <person name="Smith M.E."/>
            <person name="James T.Y."/>
            <person name="Grigoriev I.V."/>
        </authorList>
    </citation>
    <scope>NUCLEOTIDE SEQUENCE [LARGE SCALE GENOMIC DNA]</scope>
    <source>
        <strain evidence="24">CSF55</strain>
    </source>
</reference>
<sequence>MVSVGKTLPVHAFFASILFFFALNNYTNTQRAYLDQLQTPTINGSAGLALNPLCPFERPLVVNSKPMIQIDEISDDQMTFRSKTVTDNGVYNYQVEQALIPELSNRKRKRENIKAATELFKKEKRLLPKNQNQKATRDSKKLKDHLCYCSSNEIMVSAIDRLNHIFNVKDTSVRLAIKMALEFSRIVWKIYGKEDNLFGIDVYKKLTEIADGQGQALSKQLQSLNRSDRDDDCEQCFCLSGTFVYDKLDKNVLPKLLKFTPIIQNRLNIGGLDVFFPYDYIYPEQYEYMVELKKALDAKGHCALEMPSGTGKTVTLLSFIISYQMHNQGNRKLIYCSRTVPEIEKTLIELRNLIKYIEKEVGKKLGFLGLGLSSRKNLCIHEKVSQERFGKVVDARCLELTASWIRDSAKNDSQIKTCEFYENIEDLDRKVSLPSGVYTLDELKDYGKSKGYCPYFLSRYTLQNANVIVYSYHYLLDPKIADLVSKEMSKDCIVVFDEAHNIDNVCIESMSVDLTKQNVEASAKSISKLAQRIEEIKERDADKLKNEYKKLVEGLRKTKADRETDQFLSNPVLPDDILKESIPGSIRKAEHFVSLLRRFVEYLKSKLKIMHVVSESPLSFRFDLKQSTMIDQKPLRFCAERLSSLVRTLELTNIEEFSSLQRVAYFATLVGTYNQAGFVIIMEPFEDDKSDVPNPVLHLSCMDASIAMKPIFDRFQSVIITSGTLSPLEMYPKMLKFEPVTLKSFQMSLSRNSFSPLIITRGSDQVAVSSKFEVRNDPAVVRNFGNILLEMVKITPDGLVCFFPSYLYMEAIVSQWDKMGLLNEVMKYKLIFVETPDALETSIALDHYRKACENGRGSVLICVARGKVSEGIDFDHHYGRCVIMFGIPYQYTESRILKARLEYLREQFRIRENEFLTFDAIRHAAQCLGRVLRGKNDYGLMVLADKRYGRQDKRSKLPQWICQGIQEANTNLSTDMAIHVSKRFFRQMGQPFDPMDQLGIALWSKKDVEQREEKNSITHDH</sequence>
<evidence type="ECO:0000256" key="7">
    <source>
        <dbReference type="ARBA" id="ARBA00022763"/>
    </source>
</evidence>
<protein>
    <recommendedName>
        <fullName evidence="17">DNA 5'-3' helicase</fullName>
        <ecNumber evidence="17">5.6.2.3</ecNumber>
    </recommendedName>
</protein>
<organism evidence="21 23">
    <name type="scientific">Rozella allomycis (strain CSF55)</name>
    <dbReference type="NCBI Taxonomy" id="988480"/>
    <lineage>
        <taxon>Eukaryota</taxon>
        <taxon>Fungi</taxon>
        <taxon>Fungi incertae sedis</taxon>
        <taxon>Cryptomycota</taxon>
        <taxon>Cryptomycota incertae sedis</taxon>
        <taxon>Rozella</taxon>
    </lineage>
</organism>
<dbReference type="FunFam" id="3.40.50.300:FF:000381">
    <property type="entry name" value="TFIIH basal transcription factor complex helicase subunit"/>
    <property type="match status" value="1"/>
</dbReference>
<dbReference type="GO" id="GO:0016818">
    <property type="term" value="F:hydrolase activity, acting on acid anhydrides, in phosphorus-containing anhydrides"/>
    <property type="evidence" value="ECO:0007669"/>
    <property type="project" value="InterPro"/>
</dbReference>
<evidence type="ECO:0000256" key="18">
    <source>
        <dbReference type="ARBA" id="ARBA00048954"/>
    </source>
</evidence>
<comment type="catalytic activity">
    <reaction evidence="18">
        <text>ATP + H2O = ADP + phosphate + H(+)</text>
        <dbReference type="Rhea" id="RHEA:13065"/>
        <dbReference type="ChEBI" id="CHEBI:15377"/>
        <dbReference type="ChEBI" id="CHEBI:15378"/>
        <dbReference type="ChEBI" id="CHEBI:30616"/>
        <dbReference type="ChEBI" id="CHEBI:43474"/>
        <dbReference type="ChEBI" id="CHEBI:456216"/>
        <dbReference type="EC" id="5.6.2.3"/>
    </reaction>
</comment>
<keyword evidence="23" id="KW-1185">Reference proteome</keyword>
<proteinExistence type="inferred from homology"/>
<keyword evidence="10" id="KW-0067">ATP-binding</keyword>
<keyword evidence="14" id="KW-0234">DNA repair</keyword>
<keyword evidence="11" id="KW-0408">Iron</keyword>
<dbReference type="GO" id="GO:0005524">
    <property type="term" value="F:ATP binding"/>
    <property type="evidence" value="ECO:0007669"/>
    <property type="project" value="UniProtKB-KW"/>
</dbReference>
<evidence type="ECO:0000256" key="6">
    <source>
        <dbReference type="ARBA" id="ARBA00022741"/>
    </source>
</evidence>
<keyword evidence="12" id="KW-0411">Iron-sulfur</keyword>
<name>A0A075AYM7_ROZAC</name>
<evidence type="ECO:0000259" key="20">
    <source>
        <dbReference type="PROSITE" id="PS51193"/>
    </source>
</evidence>
<dbReference type="EMBL" id="KE561038">
    <property type="protein sequence ID" value="EPZ33822.1"/>
    <property type="molecule type" value="Genomic_DNA"/>
</dbReference>
<dbReference type="FunFam" id="3.40.50.300:FF:000135">
    <property type="entry name" value="DNA repair helicase RAD3, putative"/>
    <property type="match status" value="1"/>
</dbReference>
<evidence type="ECO:0000256" key="19">
    <source>
        <dbReference type="SAM" id="Coils"/>
    </source>
</evidence>
<evidence type="ECO:0000256" key="11">
    <source>
        <dbReference type="ARBA" id="ARBA00023004"/>
    </source>
</evidence>
<dbReference type="InterPro" id="IPR010614">
    <property type="entry name" value="RAD3-like_helicase_DEAD"/>
</dbReference>
<comment type="subcellular location">
    <subcellularLocation>
        <location evidence="2">Nucleus</location>
    </subcellularLocation>
</comment>
<dbReference type="EC" id="5.6.2.3" evidence="17"/>
<dbReference type="GO" id="GO:0006366">
    <property type="term" value="P:transcription by RNA polymerase II"/>
    <property type="evidence" value="ECO:0007669"/>
    <property type="project" value="TreeGrafter"/>
</dbReference>
<dbReference type="InterPro" id="IPR014013">
    <property type="entry name" value="Helic_SF1/SF2_ATP-bd_DinG/Rad3"/>
</dbReference>
<evidence type="ECO:0000256" key="16">
    <source>
        <dbReference type="ARBA" id="ARBA00023242"/>
    </source>
</evidence>
<dbReference type="GO" id="GO:0051539">
    <property type="term" value="F:4 iron, 4 sulfur cluster binding"/>
    <property type="evidence" value="ECO:0007669"/>
    <property type="project" value="UniProtKB-KW"/>
</dbReference>
<evidence type="ECO:0000313" key="23">
    <source>
        <dbReference type="Proteomes" id="UP000030755"/>
    </source>
</evidence>
<dbReference type="NCBIfam" id="TIGR00604">
    <property type="entry name" value="rad3"/>
    <property type="match status" value="1"/>
</dbReference>
<evidence type="ECO:0000256" key="4">
    <source>
        <dbReference type="ARBA" id="ARBA00022485"/>
    </source>
</evidence>
<keyword evidence="15" id="KW-0413">Isomerase</keyword>
<dbReference type="PANTHER" id="PTHR11472:SF1">
    <property type="entry name" value="GENERAL TRANSCRIPTION AND DNA REPAIR FACTOR IIH HELICASE SUBUNIT XPD"/>
    <property type="match status" value="1"/>
</dbReference>
<dbReference type="GO" id="GO:0045951">
    <property type="term" value="P:positive regulation of mitotic recombination"/>
    <property type="evidence" value="ECO:0007669"/>
    <property type="project" value="TreeGrafter"/>
</dbReference>
<keyword evidence="13" id="KW-0238">DNA-binding</keyword>
<evidence type="ECO:0000256" key="9">
    <source>
        <dbReference type="ARBA" id="ARBA00022806"/>
    </source>
</evidence>
<keyword evidence="5" id="KW-0479">Metal-binding</keyword>
<feature type="domain" description="Helicase ATP-binding" evidence="20">
    <location>
        <begin position="271"/>
        <end position="548"/>
    </location>
</feature>
<evidence type="ECO:0000256" key="14">
    <source>
        <dbReference type="ARBA" id="ARBA00023204"/>
    </source>
</evidence>
<dbReference type="GO" id="GO:0046872">
    <property type="term" value="F:metal ion binding"/>
    <property type="evidence" value="ECO:0007669"/>
    <property type="project" value="UniProtKB-KW"/>
</dbReference>
<evidence type="ECO:0000256" key="10">
    <source>
        <dbReference type="ARBA" id="ARBA00022840"/>
    </source>
</evidence>
<dbReference type="OrthoDB" id="272481at2759"/>
<dbReference type="InterPro" id="IPR006554">
    <property type="entry name" value="Helicase-like_DEXD_c2"/>
</dbReference>
<keyword evidence="4" id="KW-0004">4Fe-4S</keyword>
<keyword evidence="9 21" id="KW-0347">Helicase</keyword>
<dbReference type="AlphaFoldDB" id="A0A075AYM7"/>
<keyword evidence="7" id="KW-0227">DNA damage</keyword>
<keyword evidence="16" id="KW-0539">Nucleus</keyword>
<reference evidence="21 23" key="1">
    <citation type="journal article" date="2013" name="Curr. Biol.">
        <title>Shared signatures of parasitism and phylogenomics unite Cryptomycota and microsporidia.</title>
        <authorList>
            <person name="James T.Y."/>
            <person name="Pelin A."/>
            <person name="Bonen L."/>
            <person name="Ahrendt S."/>
            <person name="Sain D."/>
            <person name="Corradi N."/>
            <person name="Stajich J.E."/>
        </authorList>
    </citation>
    <scope>NUCLEOTIDE SEQUENCE [LARGE SCALE GENOMIC DNA]</scope>
    <source>
        <strain evidence="21 23">CSF55</strain>
        <strain evidence="21 23">CSF55</strain>
    </source>
</reference>
<dbReference type="PRINTS" id="PR00852">
    <property type="entry name" value="XRODRMPGMNTD"/>
</dbReference>
<dbReference type="FunFam" id="3.40.50.300:FF:000128">
    <property type="entry name" value="Putative DNA repair helicase RAD3"/>
    <property type="match status" value="1"/>
</dbReference>
<dbReference type="InterPro" id="IPR027417">
    <property type="entry name" value="P-loop_NTPase"/>
</dbReference>
<dbReference type="HOGENOM" id="CLU_011312_1_0_1"/>
<dbReference type="InterPro" id="IPR006555">
    <property type="entry name" value="ATP-dep_Helicase_C"/>
</dbReference>
<dbReference type="Gene3D" id="3.40.50.300">
    <property type="entry name" value="P-loop containing nucleotide triphosphate hydrolases"/>
    <property type="match status" value="2"/>
</dbReference>
<dbReference type="Pfam" id="PF06777">
    <property type="entry name" value="HBB"/>
    <property type="match status" value="1"/>
</dbReference>
<evidence type="ECO:0000313" key="22">
    <source>
        <dbReference type="EMBL" id="RKP20391.1"/>
    </source>
</evidence>
<dbReference type="InterPro" id="IPR045028">
    <property type="entry name" value="DinG/Rad3-like"/>
</dbReference>
<dbReference type="CDD" id="cd18788">
    <property type="entry name" value="SF2_C_XPD"/>
    <property type="match status" value="1"/>
</dbReference>
<evidence type="ECO:0000256" key="2">
    <source>
        <dbReference type="ARBA" id="ARBA00004123"/>
    </source>
</evidence>
<evidence type="ECO:0000256" key="5">
    <source>
        <dbReference type="ARBA" id="ARBA00022723"/>
    </source>
</evidence>
<evidence type="ECO:0000256" key="13">
    <source>
        <dbReference type="ARBA" id="ARBA00023125"/>
    </source>
</evidence>
<dbReference type="Pfam" id="PF13307">
    <property type="entry name" value="Helicase_C_2"/>
    <property type="match status" value="1"/>
</dbReference>
<dbReference type="Proteomes" id="UP000281549">
    <property type="component" value="Unassembled WGS sequence"/>
</dbReference>
<feature type="coiled-coil region" evidence="19">
    <location>
        <begin position="519"/>
        <end position="561"/>
    </location>
</feature>
<keyword evidence="6" id="KW-0547">Nucleotide-binding</keyword>
<comment type="cofactor">
    <cofactor evidence="1">
        <name>[4Fe-4S] cluster</name>
        <dbReference type="ChEBI" id="CHEBI:49883"/>
    </cofactor>
</comment>
<evidence type="ECO:0000256" key="8">
    <source>
        <dbReference type="ARBA" id="ARBA00022801"/>
    </source>
</evidence>
<evidence type="ECO:0000256" key="3">
    <source>
        <dbReference type="ARBA" id="ARBA00009146"/>
    </source>
</evidence>
<dbReference type="GO" id="GO:0000112">
    <property type="term" value="C:nucleotide-excision repair factor 3 complex"/>
    <property type="evidence" value="ECO:0007669"/>
    <property type="project" value="UniProtKB-ARBA"/>
</dbReference>
<dbReference type="SUPFAM" id="SSF52540">
    <property type="entry name" value="P-loop containing nucleoside triphosphate hydrolases"/>
    <property type="match status" value="1"/>
</dbReference>
<dbReference type="InterPro" id="IPR001945">
    <property type="entry name" value="RAD3/XPD"/>
</dbReference>
<dbReference type="GO" id="GO:0043139">
    <property type="term" value="F:5'-3' DNA helicase activity"/>
    <property type="evidence" value="ECO:0007669"/>
    <property type="project" value="UniProtKB-EC"/>
</dbReference>
<evidence type="ECO:0000256" key="1">
    <source>
        <dbReference type="ARBA" id="ARBA00001966"/>
    </source>
</evidence>
<dbReference type="EMBL" id="ML005070">
    <property type="protein sequence ID" value="RKP20391.1"/>
    <property type="molecule type" value="Genomic_DNA"/>
</dbReference>
<evidence type="ECO:0000313" key="21">
    <source>
        <dbReference type="EMBL" id="EPZ33822.1"/>
    </source>
</evidence>
<dbReference type="InterPro" id="IPR010643">
    <property type="entry name" value="HBB"/>
</dbReference>
<keyword evidence="8" id="KW-0378">Hydrolase</keyword>
<dbReference type="SMART" id="SM00491">
    <property type="entry name" value="HELICc2"/>
    <property type="match status" value="1"/>
</dbReference>
<evidence type="ECO:0000256" key="12">
    <source>
        <dbReference type="ARBA" id="ARBA00023014"/>
    </source>
</evidence>
<dbReference type="GO" id="GO:0006289">
    <property type="term" value="P:nucleotide-excision repair"/>
    <property type="evidence" value="ECO:0007669"/>
    <property type="project" value="InterPro"/>
</dbReference>
<evidence type="ECO:0000256" key="15">
    <source>
        <dbReference type="ARBA" id="ARBA00023235"/>
    </source>
</evidence>
<dbReference type="PROSITE" id="PS51193">
    <property type="entry name" value="HELICASE_ATP_BIND_2"/>
    <property type="match status" value="1"/>
</dbReference>
<dbReference type="SMART" id="SM00488">
    <property type="entry name" value="DEXDc2"/>
    <property type="match status" value="1"/>
</dbReference>
<comment type="similarity">
    <text evidence="3">Belongs to the helicase family. RAD3/XPD subfamily.</text>
</comment>
<accession>A0A075AYM7</accession>
<reference evidence="22" key="3">
    <citation type="submission" date="2018-08" db="EMBL/GenBank/DDBJ databases">
        <title>Leveraging single-cell genomics to expand the Fungal Tree of Life.</title>
        <authorList>
            <consortium name="DOE Joint Genome Institute"/>
            <person name="Ahrendt S.R."/>
            <person name="Quandt C.A."/>
            <person name="Ciobanu D."/>
            <person name="Clum A."/>
            <person name="Salamov A."/>
            <person name="Andreopoulos B."/>
            <person name="Cheng J.-F."/>
            <person name="Woyke T."/>
            <person name="Pelin A."/>
            <person name="Henrissat B."/>
            <person name="Reynolds N."/>
            <person name="Benny G.L."/>
            <person name="Smith M.E."/>
            <person name="James T.Y."/>
            <person name="Grigoriev I.V."/>
        </authorList>
    </citation>
    <scope>NUCLEOTIDE SEQUENCE</scope>
    <source>
        <strain evidence="22">CSF55</strain>
    </source>
</reference>
<dbReference type="GO" id="GO:0003684">
    <property type="term" value="F:damaged DNA binding"/>
    <property type="evidence" value="ECO:0007669"/>
    <property type="project" value="TreeGrafter"/>
</dbReference>
<keyword evidence="19" id="KW-0175">Coiled coil</keyword>
<evidence type="ECO:0000313" key="24">
    <source>
        <dbReference type="Proteomes" id="UP000281549"/>
    </source>
</evidence>
<gene>
    <name evidence="21" type="ORF">O9G_002534</name>
    <name evidence="22" type="ORF">ROZALSC1DRAFT_28110</name>
</gene>